<keyword evidence="2 3" id="KW-0040">ANK repeat</keyword>
<evidence type="ECO:0000256" key="2">
    <source>
        <dbReference type="ARBA" id="ARBA00023043"/>
    </source>
</evidence>
<keyword evidence="1" id="KW-0677">Repeat</keyword>
<evidence type="ECO:0000313" key="4">
    <source>
        <dbReference type="EMBL" id="CAH0389141.1"/>
    </source>
</evidence>
<evidence type="ECO:0000256" key="1">
    <source>
        <dbReference type="ARBA" id="ARBA00022737"/>
    </source>
</evidence>
<feature type="repeat" description="ANK" evidence="3">
    <location>
        <begin position="148"/>
        <end position="180"/>
    </location>
</feature>
<dbReference type="SUPFAM" id="SSF48403">
    <property type="entry name" value="Ankyrin repeat"/>
    <property type="match status" value="3"/>
</dbReference>
<sequence>MEGDAKLPISVVRKTSLKSAELLGDKNLTPISSQEKQTALHHAAQVGDEKLVRILLEKGVSCSPRDNDGFTPLLIACERGFLDVVRLLLNPHIPGFKDQPLPVALIRALSLGHEEIVLALLDAGASPNTVLEPDLTLPSRSSHRHTEFGLSPLFLACEEGHLRIVTHLLKRGAQINWRRPIDNYSALHIACQKGHTEIVSVLLNNGALVNVKGNNGITPLHLAAVKGFLKIVELLIAKSADVNAQASKGSTAVLLAVEKEHEGIVKLLLDNGADIGAKNENNDSPLSLAIEMQNLPLVSLLLQYSPTFDDKISELVTRMITTDFLKTSRKIVNALCECGFTPRKEDAKNGKILWAAVNKGHYKIVKQLLNFGADCRHKEFDSTLLHIAVENGYIEIIKLLLNFGCVVNAEDGLGNTPVFYSMRCRDKNNWPIIIQLLLDKGANLKKAPILLHEAVFKESLKTCELLVENGADINAIVEGYSPLQLIVSDCDRFFYFFRKQRDPKDIDDSEKIQILNFLVGKGADFNVTTNRGLAVLHLAALKGCHEAVETLLNHGDNVNSCTNDNSVPLHFAAEKGHVSVLEALLRKKADVNARRDNGDTPLHCAAFKGHVRAVEILLEFNADVNAVALGGTALHYAVLKNWNEVATVLLNNGIDVNISNRDGRTAFDLADIPCSPSSLGIENPMLPRKSDCHVDRNLMIGQALVRQVIKLTVAKLNMCDKIYQKFPVDSGWLLQFKSDCEEELRKMKLEFIGRNLNLHDILMTNQRNPQFVKNELLVQSIEALSQEKFPIYYHLIMNGLKKNRMRAALVSQAGIYLGMILKTSNVFCIRKSPALPAELLVEIASHLSDKDLKCLIACGEEMKKQFRK</sequence>
<feature type="repeat" description="ANK" evidence="3">
    <location>
        <begin position="215"/>
        <end position="247"/>
    </location>
</feature>
<dbReference type="Pfam" id="PF13637">
    <property type="entry name" value="Ank_4"/>
    <property type="match status" value="2"/>
</dbReference>
<dbReference type="PROSITE" id="PS50088">
    <property type="entry name" value="ANK_REPEAT"/>
    <property type="match status" value="11"/>
</dbReference>
<dbReference type="Pfam" id="PF00023">
    <property type="entry name" value="Ank"/>
    <property type="match status" value="2"/>
</dbReference>
<evidence type="ECO:0000313" key="5">
    <source>
        <dbReference type="Proteomes" id="UP001152759"/>
    </source>
</evidence>
<protein>
    <submittedName>
        <fullName evidence="4">Uncharacterized protein</fullName>
    </submittedName>
</protein>
<dbReference type="GO" id="GO:0005737">
    <property type="term" value="C:cytoplasm"/>
    <property type="evidence" value="ECO:0007669"/>
    <property type="project" value="TreeGrafter"/>
</dbReference>
<feature type="repeat" description="ANK" evidence="3">
    <location>
        <begin position="35"/>
        <end position="67"/>
    </location>
</feature>
<dbReference type="PANTHER" id="PTHR24198">
    <property type="entry name" value="ANKYRIN REPEAT AND PROTEIN KINASE DOMAIN-CONTAINING PROTEIN"/>
    <property type="match status" value="1"/>
</dbReference>
<dbReference type="InterPro" id="IPR002110">
    <property type="entry name" value="Ankyrin_rpt"/>
</dbReference>
<dbReference type="PANTHER" id="PTHR24198:SF165">
    <property type="entry name" value="ANKYRIN REPEAT-CONTAINING PROTEIN-RELATED"/>
    <property type="match status" value="1"/>
</dbReference>
<dbReference type="Pfam" id="PF12796">
    <property type="entry name" value="Ank_2"/>
    <property type="match status" value="4"/>
</dbReference>
<feature type="repeat" description="ANK" evidence="3">
    <location>
        <begin position="531"/>
        <end position="563"/>
    </location>
</feature>
<keyword evidence="5" id="KW-1185">Reference proteome</keyword>
<feature type="repeat" description="ANK" evidence="3">
    <location>
        <begin position="564"/>
        <end position="596"/>
    </location>
</feature>
<dbReference type="Gene3D" id="1.25.40.20">
    <property type="entry name" value="Ankyrin repeat-containing domain"/>
    <property type="match status" value="6"/>
</dbReference>
<dbReference type="SMART" id="SM00248">
    <property type="entry name" value="ANK"/>
    <property type="match status" value="17"/>
</dbReference>
<name>A0A9P0ACZ5_BEMTA</name>
<reference evidence="4" key="1">
    <citation type="submission" date="2021-12" db="EMBL/GenBank/DDBJ databases">
        <authorList>
            <person name="King R."/>
        </authorList>
    </citation>
    <scope>NUCLEOTIDE SEQUENCE</scope>
</reference>
<organism evidence="4 5">
    <name type="scientific">Bemisia tabaci</name>
    <name type="common">Sweetpotato whitefly</name>
    <name type="synonym">Aleurodes tabaci</name>
    <dbReference type="NCBI Taxonomy" id="7038"/>
    <lineage>
        <taxon>Eukaryota</taxon>
        <taxon>Metazoa</taxon>
        <taxon>Ecdysozoa</taxon>
        <taxon>Arthropoda</taxon>
        <taxon>Hexapoda</taxon>
        <taxon>Insecta</taxon>
        <taxon>Pterygota</taxon>
        <taxon>Neoptera</taxon>
        <taxon>Paraneoptera</taxon>
        <taxon>Hemiptera</taxon>
        <taxon>Sternorrhyncha</taxon>
        <taxon>Aleyrodoidea</taxon>
        <taxon>Aleyrodidae</taxon>
        <taxon>Aleyrodinae</taxon>
        <taxon>Bemisia</taxon>
    </lineage>
</organism>
<feature type="repeat" description="ANK" evidence="3">
    <location>
        <begin position="68"/>
        <end position="90"/>
    </location>
</feature>
<dbReference type="InterPro" id="IPR036770">
    <property type="entry name" value="Ankyrin_rpt-contain_sf"/>
</dbReference>
<dbReference type="AlphaFoldDB" id="A0A9P0ACZ5"/>
<accession>A0A9P0ACZ5</accession>
<feature type="repeat" description="ANK" evidence="3">
    <location>
        <begin position="182"/>
        <end position="214"/>
    </location>
</feature>
<dbReference type="Proteomes" id="UP001152759">
    <property type="component" value="Chromosome 4"/>
</dbReference>
<dbReference type="PRINTS" id="PR01415">
    <property type="entry name" value="ANKYRIN"/>
</dbReference>
<feature type="repeat" description="ANK" evidence="3">
    <location>
        <begin position="248"/>
        <end position="280"/>
    </location>
</feature>
<gene>
    <name evidence="4" type="ORF">BEMITA_LOCUS8002</name>
</gene>
<feature type="repeat" description="ANK" evidence="3">
    <location>
        <begin position="380"/>
        <end position="412"/>
    </location>
</feature>
<feature type="repeat" description="ANK" evidence="3">
    <location>
        <begin position="597"/>
        <end position="629"/>
    </location>
</feature>
<feature type="repeat" description="ANK" evidence="3">
    <location>
        <begin position="629"/>
        <end position="661"/>
    </location>
</feature>
<evidence type="ECO:0000256" key="3">
    <source>
        <dbReference type="PROSITE-ProRule" id="PRU00023"/>
    </source>
</evidence>
<proteinExistence type="predicted"/>
<dbReference type="PROSITE" id="PS50297">
    <property type="entry name" value="ANK_REP_REGION"/>
    <property type="match status" value="11"/>
</dbReference>
<dbReference type="EMBL" id="OU963865">
    <property type="protein sequence ID" value="CAH0389141.1"/>
    <property type="molecule type" value="Genomic_DNA"/>
</dbReference>